<evidence type="ECO:0000256" key="17">
    <source>
        <dbReference type="RuleBase" id="RU362081"/>
    </source>
</evidence>
<dbReference type="NCBIfam" id="TIGR01511">
    <property type="entry name" value="ATPase-IB1_Cu"/>
    <property type="match status" value="1"/>
</dbReference>
<dbReference type="InterPro" id="IPR023214">
    <property type="entry name" value="HAD_sf"/>
</dbReference>
<dbReference type="PANTHER" id="PTHR43520:SF8">
    <property type="entry name" value="P-TYPE CU(+) TRANSPORTER"/>
    <property type="match status" value="1"/>
</dbReference>
<feature type="transmembrane region" description="Helical" evidence="17">
    <location>
        <begin position="192"/>
        <end position="215"/>
    </location>
</feature>
<name>A0A1W1WD71_SULTA</name>
<evidence type="ECO:0000313" key="20">
    <source>
        <dbReference type="EMBL" id="SMC03673.1"/>
    </source>
</evidence>
<reference evidence="21" key="1">
    <citation type="submission" date="2017-04" db="EMBL/GenBank/DDBJ databases">
        <authorList>
            <person name="Varghese N."/>
            <person name="Submissions S."/>
        </authorList>
    </citation>
    <scope>NUCLEOTIDE SEQUENCE [LARGE SCALE GENOMIC DNA]</scope>
    <source>
        <strain evidence="21">DSM 9293</strain>
    </source>
</reference>
<evidence type="ECO:0000256" key="5">
    <source>
        <dbReference type="ARBA" id="ARBA00022475"/>
    </source>
</evidence>
<evidence type="ECO:0000256" key="15">
    <source>
        <dbReference type="ARBA" id="ARBA00023136"/>
    </source>
</evidence>
<evidence type="ECO:0000256" key="11">
    <source>
        <dbReference type="ARBA" id="ARBA00022967"/>
    </source>
</evidence>
<protein>
    <recommendedName>
        <fullName evidence="3">P-type Cu(+) transporter</fullName>
        <ecNumber evidence="3">7.2.2.8</ecNumber>
    </recommendedName>
</protein>
<dbReference type="PROSITE" id="PS00154">
    <property type="entry name" value="ATPASE_E1_E2"/>
    <property type="match status" value="1"/>
</dbReference>
<evidence type="ECO:0000256" key="7">
    <source>
        <dbReference type="ARBA" id="ARBA00022723"/>
    </source>
</evidence>
<keyword evidence="4" id="KW-0813">Transport</keyword>
<dbReference type="CDD" id="cd02094">
    <property type="entry name" value="P-type_ATPase_Cu-like"/>
    <property type="match status" value="1"/>
</dbReference>
<dbReference type="EMBL" id="FWWY01000001">
    <property type="protein sequence ID" value="SMC03673.1"/>
    <property type="molecule type" value="Genomic_DNA"/>
</dbReference>
<feature type="region of interest" description="Disordered" evidence="18">
    <location>
        <begin position="337"/>
        <end position="356"/>
    </location>
</feature>
<keyword evidence="11" id="KW-1278">Translocase</keyword>
<feature type="transmembrane region" description="Helical" evidence="17">
    <location>
        <begin position="750"/>
        <end position="769"/>
    </location>
</feature>
<dbReference type="RefSeq" id="WP_084660995.1">
    <property type="nucleotide sequence ID" value="NZ_FWWY01000001.1"/>
</dbReference>
<dbReference type="FunFam" id="3.30.70.100:FF:000005">
    <property type="entry name" value="Copper-exporting P-type ATPase A"/>
    <property type="match status" value="1"/>
</dbReference>
<proteinExistence type="inferred from homology"/>
<dbReference type="GO" id="GO:0005524">
    <property type="term" value="F:ATP binding"/>
    <property type="evidence" value="ECO:0007669"/>
    <property type="project" value="UniProtKB-UniRule"/>
</dbReference>
<feature type="transmembrane region" description="Helical" evidence="17">
    <location>
        <begin position="441"/>
        <end position="466"/>
    </location>
</feature>
<dbReference type="STRING" id="28034.BFX07_10105"/>
<dbReference type="FunFam" id="2.70.150.10:FF:000020">
    <property type="entry name" value="Copper-exporting P-type ATPase A"/>
    <property type="match status" value="1"/>
</dbReference>
<comment type="catalytic activity">
    <reaction evidence="16">
        <text>Cu(+)(in) + ATP + H2O = Cu(+)(out) + ADP + phosphate + H(+)</text>
        <dbReference type="Rhea" id="RHEA:25792"/>
        <dbReference type="ChEBI" id="CHEBI:15377"/>
        <dbReference type="ChEBI" id="CHEBI:15378"/>
        <dbReference type="ChEBI" id="CHEBI:30616"/>
        <dbReference type="ChEBI" id="CHEBI:43474"/>
        <dbReference type="ChEBI" id="CHEBI:49552"/>
        <dbReference type="ChEBI" id="CHEBI:456216"/>
        <dbReference type="EC" id="7.2.2.8"/>
    </reaction>
</comment>
<evidence type="ECO:0000256" key="1">
    <source>
        <dbReference type="ARBA" id="ARBA00004651"/>
    </source>
</evidence>
<dbReference type="Pfam" id="PF00122">
    <property type="entry name" value="E1-E2_ATPase"/>
    <property type="match status" value="1"/>
</dbReference>
<dbReference type="InterPro" id="IPR006121">
    <property type="entry name" value="HMA_dom"/>
</dbReference>
<dbReference type="AlphaFoldDB" id="A0A1W1WD71"/>
<comment type="similarity">
    <text evidence="2 17">Belongs to the cation transport ATPase (P-type) (TC 3.A.3) family. Type IB subfamily.</text>
</comment>
<dbReference type="GO" id="GO:0055070">
    <property type="term" value="P:copper ion homeostasis"/>
    <property type="evidence" value="ECO:0007669"/>
    <property type="project" value="TreeGrafter"/>
</dbReference>
<dbReference type="PROSITE" id="PS01047">
    <property type="entry name" value="HMA_1"/>
    <property type="match status" value="1"/>
</dbReference>
<dbReference type="NCBIfam" id="TIGR01494">
    <property type="entry name" value="ATPase_P-type"/>
    <property type="match status" value="1"/>
</dbReference>
<feature type="domain" description="HMA" evidence="19">
    <location>
        <begin position="13"/>
        <end position="78"/>
    </location>
</feature>
<keyword evidence="21" id="KW-1185">Reference proteome</keyword>
<evidence type="ECO:0000256" key="4">
    <source>
        <dbReference type="ARBA" id="ARBA00022448"/>
    </source>
</evidence>
<dbReference type="SUPFAM" id="SSF81665">
    <property type="entry name" value="Calcium ATPase, transmembrane domain M"/>
    <property type="match status" value="1"/>
</dbReference>
<dbReference type="PROSITE" id="PS50846">
    <property type="entry name" value="HMA_2"/>
    <property type="match status" value="1"/>
</dbReference>
<dbReference type="GO" id="GO:0005507">
    <property type="term" value="F:copper ion binding"/>
    <property type="evidence" value="ECO:0007669"/>
    <property type="project" value="TreeGrafter"/>
</dbReference>
<keyword evidence="12 17" id="KW-1133">Transmembrane helix</keyword>
<evidence type="ECO:0000259" key="19">
    <source>
        <dbReference type="PROSITE" id="PS50846"/>
    </source>
</evidence>
<dbReference type="InterPro" id="IPR023298">
    <property type="entry name" value="ATPase_P-typ_TM_dom_sf"/>
</dbReference>
<dbReference type="PANTHER" id="PTHR43520">
    <property type="entry name" value="ATP7, ISOFORM B"/>
    <property type="match status" value="1"/>
</dbReference>
<dbReference type="Gene3D" id="3.30.70.100">
    <property type="match status" value="1"/>
</dbReference>
<dbReference type="GO" id="GO:0016887">
    <property type="term" value="F:ATP hydrolysis activity"/>
    <property type="evidence" value="ECO:0007669"/>
    <property type="project" value="InterPro"/>
</dbReference>
<dbReference type="InterPro" id="IPR044492">
    <property type="entry name" value="P_typ_ATPase_HD_dom"/>
</dbReference>
<evidence type="ECO:0000256" key="18">
    <source>
        <dbReference type="SAM" id="MobiDB-lite"/>
    </source>
</evidence>
<gene>
    <name evidence="20" type="ORF">SAMN00768000_1205</name>
</gene>
<dbReference type="InterPro" id="IPR036163">
    <property type="entry name" value="HMA_dom_sf"/>
</dbReference>
<feature type="transmembrane region" description="Helical" evidence="17">
    <location>
        <begin position="407"/>
        <end position="429"/>
    </location>
</feature>
<keyword evidence="6 17" id="KW-0812">Transmembrane</keyword>
<dbReference type="Proteomes" id="UP000192660">
    <property type="component" value="Unassembled WGS sequence"/>
</dbReference>
<keyword evidence="5 17" id="KW-1003">Cell membrane</keyword>
<dbReference type="SUPFAM" id="SSF81653">
    <property type="entry name" value="Calcium ATPase, transduction domain A"/>
    <property type="match status" value="1"/>
</dbReference>
<keyword evidence="14" id="KW-0406">Ion transport</keyword>
<dbReference type="InterPro" id="IPR036412">
    <property type="entry name" value="HAD-like_sf"/>
</dbReference>
<dbReference type="GO" id="GO:0043682">
    <property type="term" value="F:P-type divalent copper transporter activity"/>
    <property type="evidence" value="ECO:0007669"/>
    <property type="project" value="TreeGrafter"/>
</dbReference>
<comment type="subcellular location">
    <subcellularLocation>
        <location evidence="1">Cell membrane</location>
        <topology evidence="1">Multi-pass membrane protein</topology>
    </subcellularLocation>
</comment>
<evidence type="ECO:0000256" key="6">
    <source>
        <dbReference type="ARBA" id="ARBA00022692"/>
    </source>
</evidence>
<keyword evidence="15 17" id="KW-0472">Membrane</keyword>
<dbReference type="InterPro" id="IPR023299">
    <property type="entry name" value="ATPase_P-typ_cyto_dom_N"/>
</dbReference>
<accession>A0A1W1WD71</accession>
<dbReference type="Gene3D" id="3.40.50.1000">
    <property type="entry name" value="HAD superfamily/HAD-like"/>
    <property type="match status" value="1"/>
</dbReference>
<evidence type="ECO:0000256" key="13">
    <source>
        <dbReference type="ARBA" id="ARBA00023008"/>
    </source>
</evidence>
<keyword evidence="10 17" id="KW-0067">ATP-binding</keyword>
<dbReference type="InterPro" id="IPR017969">
    <property type="entry name" value="Heavy-metal-associated_CS"/>
</dbReference>
<dbReference type="InterPro" id="IPR018303">
    <property type="entry name" value="ATPase_P-typ_P_site"/>
</dbReference>
<dbReference type="GO" id="GO:0005886">
    <property type="term" value="C:plasma membrane"/>
    <property type="evidence" value="ECO:0007669"/>
    <property type="project" value="UniProtKB-SubCell"/>
</dbReference>
<evidence type="ECO:0000256" key="12">
    <source>
        <dbReference type="ARBA" id="ARBA00022989"/>
    </source>
</evidence>
<dbReference type="CDD" id="cd00371">
    <property type="entry name" value="HMA"/>
    <property type="match status" value="1"/>
</dbReference>
<dbReference type="Gene3D" id="3.40.1110.10">
    <property type="entry name" value="Calcium-transporting ATPase, cytoplasmic domain N"/>
    <property type="match status" value="1"/>
</dbReference>
<dbReference type="SFLD" id="SFLDF00027">
    <property type="entry name" value="p-type_atpase"/>
    <property type="match status" value="1"/>
</dbReference>
<evidence type="ECO:0000313" key="21">
    <source>
        <dbReference type="Proteomes" id="UP000192660"/>
    </source>
</evidence>
<dbReference type="Gene3D" id="2.70.150.10">
    <property type="entry name" value="Calcium-transporting ATPase, cytoplasmic transduction domain A"/>
    <property type="match status" value="1"/>
</dbReference>
<evidence type="ECO:0000256" key="2">
    <source>
        <dbReference type="ARBA" id="ARBA00006024"/>
    </source>
</evidence>
<keyword evidence="13" id="KW-0186">Copper</keyword>
<dbReference type="SUPFAM" id="SSF56784">
    <property type="entry name" value="HAD-like"/>
    <property type="match status" value="1"/>
</dbReference>
<dbReference type="Pfam" id="PF00403">
    <property type="entry name" value="HMA"/>
    <property type="match status" value="1"/>
</dbReference>
<dbReference type="SFLD" id="SFLDG00002">
    <property type="entry name" value="C1.7:_P-type_atpase_like"/>
    <property type="match status" value="1"/>
</dbReference>
<feature type="transmembrane region" description="Helical" evidence="17">
    <location>
        <begin position="167"/>
        <end position="186"/>
    </location>
</feature>
<evidence type="ECO:0000256" key="3">
    <source>
        <dbReference type="ARBA" id="ARBA00012517"/>
    </source>
</evidence>
<organism evidence="20 21">
    <name type="scientific">Sulfobacillus thermosulfidooxidans (strain DSM 9293 / VKM B-1269 / AT-1)</name>
    <dbReference type="NCBI Taxonomy" id="929705"/>
    <lineage>
        <taxon>Bacteria</taxon>
        <taxon>Bacillati</taxon>
        <taxon>Bacillota</taxon>
        <taxon>Clostridia</taxon>
        <taxon>Eubacteriales</taxon>
        <taxon>Clostridiales Family XVII. Incertae Sedis</taxon>
        <taxon>Sulfobacillus</taxon>
    </lineage>
</organism>
<dbReference type="EC" id="7.2.2.8" evidence="3"/>
<evidence type="ECO:0000256" key="14">
    <source>
        <dbReference type="ARBA" id="ARBA00023065"/>
    </source>
</evidence>
<dbReference type="SFLD" id="SFLDS00003">
    <property type="entry name" value="Haloacid_Dehalogenase"/>
    <property type="match status" value="1"/>
</dbReference>
<evidence type="ECO:0000256" key="10">
    <source>
        <dbReference type="ARBA" id="ARBA00022840"/>
    </source>
</evidence>
<dbReference type="Pfam" id="PF00702">
    <property type="entry name" value="Hydrolase"/>
    <property type="match status" value="1"/>
</dbReference>
<evidence type="ECO:0000256" key="16">
    <source>
        <dbReference type="ARBA" id="ARBA00049289"/>
    </source>
</evidence>
<evidence type="ECO:0000256" key="9">
    <source>
        <dbReference type="ARBA" id="ARBA00022796"/>
    </source>
</evidence>
<dbReference type="GO" id="GO:0140581">
    <property type="term" value="F:P-type monovalent copper transporter activity"/>
    <property type="evidence" value="ECO:0007669"/>
    <property type="project" value="UniProtKB-EC"/>
</dbReference>
<dbReference type="InterPro" id="IPR027256">
    <property type="entry name" value="P-typ_ATPase_IB"/>
</dbReference>
<dbReference type="SUPFAM" id="SSF55008">
    <property type="entry name" value="HMA, heavy metal-associated domain"/>
    <property type="match status" value="1"/>
</dbReference>
<evidence type="ECO:0000256" key="8">
    <source>
        <dbReference type="ARBA" id="ARBA00022741"/>
    </source>
</evidence>
<dbReference type="InterPro" id="IPR001757">
    <property type="entry name" value="P_typ_ATPase"/>
</dbReference>
<dbReference type="NCBIfam" id="TIGR01525">
    <property type="entry name" value="ATPase-IB_hvy"/>
    <property type="match status" value="1"/>
</dbReference>
<keyword evidence="8 17" id="KW-0547">Nucleotide-binding</keyword>
<dbReference type="PRINTS" id="PR00119">
    <property type="entry name" value="CATATPASE"/>
</dbReference>
<keyword evidence="9" id="KW-0187">Copper transport</keyword>
<sequence>MATHPIDQDQSAQSINLDIGGMTCATCVNSIEKALHQLDGVDAHVNLALERANITFDPSLVTMPRLVETITELGYSVRKDHVSWILAGMDEEPLRKRAIEAAESVTGVENVQVNAVTGVLSLDLIRGVADAQQVTDALQAAGFAPKQQSTDEPNPRSHEMQVARRRLSWSILFSIPIWVDMVHVLFHVGPSWLDNGIMLALFATVVEWGPGWGFIHRAWMNLRHKNANMDVLVATGTLAAWGLSMYDLAVHGPLYFDSSATVITLVLVGKYLEAVAKGRTSQAIEELLALRPQETRRKTAQGDWETVAVDAIHPGDILQVLAGERFPVDGKVVAGQGTADESMLTGEPLPQDKKPGDMVTAGTLNGSTTLEIEAERVGHDTTLAQIVKTVEEAQATKAPVQRFADTIANVFVPVVIGIAIITFIVWGVITGHWRMAALDGVAVLVVACPCALGLATPTAVMVGSGIGAKRGILFRNGAALETASRINLVAFDKTGTLTRGKPDMQHVIAYGDFTEENVLALAWAIERESTHPLAQAVVRGAKLQGVPEFQAEDVYTEAGLGMVGYINDQEIVVGNLRLMEQYHVNVPEDIQNTVNTWQEQGASVIWVGQSEQLAGAIIVADTIRDDAPATIKALHERGIQVAMLTGDQERAAEAIGKKLNVDRIYGGLLPADKSKIVSKLKEEGFRVLMVGDGINDAPALATADLGLAVGSGTDAALETAEVALLSPEIFGVVRALTLGRKTLGKIHQNLFWSLIYNVMMIPLAAFGIISPVLAGAAMAMSSVSVVSNSLLLKTAKLPATPLPTEGGEITWPKP</sequence>
<dbReference type="InterPro" id="IPR008250">
    <property type="entry name" value="ATPase_P-typ_transduc_dom_A_sf"/>
</dbReference>
<keyword evidence="7 17" id="KW-0479">Metal-binding</keyword>
<dbReference type="InterPro" id="IPR059000">
    <property type="entry name" value="ATPase_P-type_domA"/>
</dbReference>
<dbReference type="OrthoDB" id="9760364at2"/>